<feature type="region of interest" description="Disordered" evidence="1">
    <location>
        <begin position="1"/>
        <end position="36"/>
    </location>
</feature>
<dbReference type="GO" id="GO:0019941">
    <property type="term" value="P:modification-dependent protein catabolic process"/>
    <property type="evidence" value="ECO:0007669"/>
    <property type="project" value="InterPro"/>
</dbReference>
<sequence>MPTRDTGSQHQKSRSSDQDQSEESEAPESDLSARKEALDADIDAILGDIDEALETNAEEFVRGFVQKGGE</sequence>
<name>A0A6J7S282_9ZZZZ</name>
<dbReference type="HAMAP" id="MF_02106">
    <property type="entry name" value="Pup"/>
    <property type="match status" value="1"/>
</dbReference>
<gene>
    <name evidence="2" type="ORF">UFOPK3268_00469</name>
    <name evidence="3" type="ORF">UFOPK3752_01064</name>
    <name evidence="4" type="ORF">UFOPK4150_01391</name>
</gene>
<proteinExistence type="inferred from homology"/>
<dbReference type="GO" id="GO:0031386">
    <property type="term" value="F:protein tag activity"/>
    <property type="evidence" value="ECO:0007669"/>
    <property type="project" value="InterPro"/>
</dbReference>
<dbReference type="NCBIfam" id="TIGR03687">
    <property type="entry name" value="pupylate_cterm"/>
    <property type="match status" value="1"/>
</dbReference>
<dbReference type="InterPro" id="IPR008515">
    <property type="entry name" value="Ubiquitin-like_Pup"/>
</dbReference>
<evidence type="ECO:0000313" key="4">
    <source>
        <dbReference type="EMBL" id="CAB5034708.1"/>
    </source>
</evidence>
<dbReference type="GO" id="GO:0010498">
    <property type="term" value="P:proteasomal protein catabolic process"/>
    <property type="evidence" value="ECO:0007669"/>
    <property type="project" value="InterPro"/>
</dbReference>
<dbReference type="EMBL" id="CAFBND010000035">
    <property type="protein sequence ID" value="CAB4940988.1"/>
    <property type="molecule type" value="Genomic_DNA"/>
</dbReference>
<dbReference type="AlphaFoldDB" id="A0A6J7S282"/>
<organism evidence="4">
    <name type="scientific">freshwater metagenome</name>
    <dbReference type="NCBI Taxonomy" id="449393"/>
    <lineage>
        <taxon>unclassified sequences</taxon>
        <taxon>metagenomes</taxon>
        <taxon>ecological metagenomes</taxon>
    </lineage>
</organism>
<dbReference type="Pfam" id="PF05639">
    <property type="entry name" value="Pup"/>
    <property type="match status" value="1"/>
</dbReference>
<evidence type="ECO:0000313" key="3">
    <source>
        <dbReference type="EMBL" id="CAB4940988.1"/>
    </source>
</evidence>
<dbReference type="EMBL" id="CAFBIZ010000041">
    <property type="protein sequence ID" value="CAB4847718.1"/>
    <property type="molecule type" value="Genomic_DNA"/>
</dbReference>
<feature type="compositionally biased region" description="Acidic residues" evidence="1">
    <location>
        <begin position="19"/>
        <end position="28"/>
    </location>
</feature>
<protein>
    <submittedName>
        <fullName evidence="4">Unannotated protein</fullName>
    </submittedName>
</protein>
<evidence type="ECO:0000256" key="1">
    <source>
        <dbReference type="SAM" id="MobiDB-lite"/>
    </source>
</evidence>
<reference evidence="4" key="1">
    <citation type="submission" date="2020-05" db="EMBL/GenBank/DDBJ databases">
        <authorList>
            <person name="Chiriac C."/>
            <person name="Salcher M."/>
            <person name="Ghai R."/>
            <person name="Kavagutti S V."/>
        </authorList>
    </citation>
    <scope>NUCLEOTIDE SEQUENCE</scope>
</reference>
<dbReference type="GO" id="GO:0070628">
    <property type="term" value="F:proteasome binding"/>
    <property type="evidence" value="ECO:0007669"/>
    <property type="project" value="InterPro"/>
</dbReference>
<dbReference type="EMBL" id="CAFBPU010000028">
    <property type="protein sequence ID" value="CAB5034708.1"/>
    <property type="molecule type" value="Genomic_DNA"/>
</dbReference>
<evidence type="ECO:0000313" key="2">
    <source>
        <dbReference type="EMBL" id="CAB4847718.1"/>
    </source>
</evidence>
<accession>A0A6J7S282</accession>
<dbReference type="GO" id="GO:0070490">
    <property type="term" value="P:protein pupylation"/>
    <property type="evidence" value="ECO:0007669"/>
    <property type="project" value="InterPro"/>
</dbReference>